<dbReference type="EMBL" id="JAUSVO010000002">
    <property type="protein sequence ID" value="MDQ0437058.1"/>
    <property type="molecule type" value="Genomic_DNA"/>
</dbReference>
<dbReference type="PANTHER" id="PTHR43790">
    <property type="entry name" value="CARBOHYDRATE TRANSPORT ATP-BINDING PROTEIN MG119-RELATED"/>
    <property type="match status" value="1"/>
</dbReference>
<evidence type="ECO:0000256" key="6">
    <source>
        <dbReference type="ARBA" id="ARBA00022840"/>
    </source>
</evidence>
<evidence type="ECO:0000313" key="8">
    <source>
        <dbReference type="EMBL" id="MDQ0437058.1"/>
    </source>
</evidence>
<keyword evidence="4" id="KW-0677">Repeat</keyword>
<keyword evidence="2" id="KW-0813">Transport</keyword>
<dbReference type="Pfam" id="PF00005">
    <property type="entry name" value="ABC_tran"/>
    <property type="match status" value="2"/>
</dbReference>
<dbReference type="SMART" id="SM00382">
    <property type="entry name" value="AAA"/>
    <property type="match status" value="2"/>
</dbReference>
<proteinExistence type="inferred from homology"/>
<evidence type="ECO:0000256" key="5">
    <source>
        <dbReference type="ARBA" id="ARBA00022741"/>
    </source>
</evidence>
<keyword evidence="9" id="KW-1185">Reference proteome</keyword>
<evidence type="ECO:0000313" key="9">
    <source>
        <dbReference type="Proteomes" id="UP001241603"/>
    </source>
</evidence>
<dbReference type="Gene3D" id="3.40.50.300">
    <property type="entry name" value="P-loop containing nucleotide triphosphate hydrolases"/>
    <property type="match status" value="2"/>
</dbReference>
<feature type="domain" description="ABC transporter" evidence="7">
    <location>
        <begin position="21"/>
        <end position="523"/>
    </location>
</feature>
<evidence type="ECO:0000259" key="7">
    <source>
        <dbReference type="PROSITE" id="PS50893"/>
    </source>
</evidence>
<keyword evidence="6 8" id="KW-0067">ATP-binding</keyword>
<dbReference type="PANTHER" id="PTHR43790:SF9">
    <property type="entry name" value="GALACTOFURANOSE TRANSPORTER ATP-BINDING PROTEIN YTFR"/>
    <property type="match status" value="1"/>
</dbReference>
<dbReference type="RefSeq" id="WP_266347995.1">
    <property type="nucleotide sequence ID" value="NZ_JAPKNG010000002.1"/>
</dbReference>
<dbReference type="InterPro" id="IPR050107">
    <property type="entry name" value="ABC_carbohydrate_import_ATPase"/>
</dbReference>
<dbReference type="CDD" id="cd03215">
    <property type="entry name" value="ABC_Carb_Monos_II"/>
    <property type="match status" value="1"/>
</dbReference>
<evidence type="ECO:0000256" key="1">
    <source>
        <dbReference type="ARBA" id="ARBA00005417"/>
    </source>
</evidence>
<comment type="similarity">
    <text evidence="1">Belongs to the ABC transporter superfamily.</text>
</comment>
<accession>A0ABU0H424</accession>
<reference evidence="8 9" key="1">
    <citation type="submission" date="2023-07" db="EMBL/GenBank/DDBJ databases">
        <title>Genomic Encyclopedia of Type Strains, Phase IV (KMG-IV): sequencing the most valuable type-strain genomes for metagenomic binning, comparative biology and taxonomic classification.</title>
        <authorList>
            <person name="Goeker M."/>
        </authorList>
    </citation>
    <scope>NUCLEOTIDE SEQUENCE [LARGE SCALE GENOMIC DNA]</scope>
    <source>
        <strain evidence="8 9">B6-8</strain>
    </source>
</reference>
<dbReference type="GO" id="GO:0005524">
    <property type="term" value="F:ATP binding"/>
    <property type="evidence" value="ECO:0007669"/>
    <property type="project" value="UniProtKB-KW"/>
</dbReference>
<evidence type="ECO:0000256" key="4">
    <source>
        <dbReference type="ARBA" id="ARBA00022737"/>
    </source>
</evidence>
<name>A0ABU0H424_9HYPH</name>
<dbReference type="InterPro" id="IPR017871">
    <property type="entry name" value="ABC_transporter-like_CS"/>
</dbReference>
<dbReference type="Proteomes" id="UP001241603">
    <property type="component" value="Unassembled WGS sequence"/>
</dbReference>
<dbReference type="InterPro" id="IPR003439">
    <property type="entry name" value="ABC_transporter-like_ATP-bd"/>
</dbReference>
<sequence length="532" mass="56725">MIADPRQDDLPRKVPGEAPALSIRHLSKRFGSSLVLNDVALDVMPGEVHGLLGQNGSGKSTLIKVLAGFHDPEPGAELSMYGEAAELPMPAGAARRLGIAFVHQHLGLIPSLSVLENLLLGDLAAANLWRIDWRREAAKARETFARFGLDIDPRARIGDLPQVSRALVAIVRAFEDVRQHSAGGRGLLILDEPTPFLPKAGVDQLFGLVRGIVKAGASVIFVSHDIDEIREITDRATILRDGNLAGTVVSKTADHDQFIELIVGRRVSLYQAEKPEFSGRPVAATIRNAGGGLVDNVSFDVRKGEIVGLTGLIGSGSDALPYLLYGAKPATSGTIEIAGNKPLPLAGLKPGNAMAAKIAFLPADRLGAAGVGNLTIADNMSLPVLTEFRNWSGLDWGAITERARQLGQRYDVRPNRPELNLSALSGGNAQKVLMAKWLQTEPALLMLDEPTQGVDVGARQHLFAALDSAAEKGTSILVASTDSEQLAQICHRVLVFARGRIVKELTGAEITKDRIAEECLRSMSSATLSEAA</sequence>
<dbReference type="SUPFAM" id="SSF52540">
    <property type="entry name" value="P-loop containing nucleoside triphosphate hydrolases"/>
    <property type="match status" value="2"/>
</dbReference>
<comment type="caution">
    <text evidence="8">The sequence shown here is derived from an EMBL/GenBank/DDBJ whole genome shotgun (WGS) entry which is preliminary data.</text>
</comment>
<organism evidence="8 9">
    <name type="scientific">Kaistia dalseonensis</name>
    <dbReference type="NCBI Taxonomy" id="410840"/>
    <lineage>
        <taxon>Bacteria</taxon>
        <taxon>Pseudomonadati</taxon>
        <taxon>Pseudomonadota</taxon>
        <taxon>Alphaproteobacteria</taxon>
        <taxon>Hyphomicrobiales</taxon>
        <taxon>Kaistiaceae</taxon>
        <taxon>Kaistia</taxon>
    </lineage>
</organism>
<dbReference type="InterPro" id="IPR027417">
    <property type="entry name" value="P-loop_NTPase"/>
</dbReference>
<evidence type="ECO:0000256" key="2">
    <source>
        <dbReference type="ARBA" id="ARBA00022448"/>
    </source>
</evidence>
<dbReference type="PROSITE" id="PS00211">
    <property type="entry name" value="ABC_TRANSPORTER_1"/>
    <property type="match status" value="1"/>
</dbReference>
<dbReference type="PROSITE" id="PS50893">
    <property type="entry name" value="ABC_TRANSPORTER_2"/>
    <property type="match status" value="1"/>
</dbReference>
<dbReference type="CDD" id="cd03216">
    <property type="entry name" value="ABC_Carb_Monos_I"/>
    <property type="match status" value="1"/>
</dbReference>
<gene>
    <name evidence="8" type="ORF">QO014_001443</name>
</gene>
<evidence type="ECO:0000256" key="3">
    <source>
        <dbReference type="ARBA" id="ARBA00022597"/>
    </source>
</evidence>
<dbReference type="InterPro" id="IPR003593">
    <property type="entry name" value="AAA+_ATPase"/>
</dbReference>
<keyword evidence="5" id="KW-0547">Nucleotide-binding</keyword>
<keyword evidence="3" id="KW-0762">Sugar transport</keyword>
<protein>
    <submittedName>
        <fullName evidence="8">Ribose transport system ATP-binding protein</fullName>
    </submittedName>
</protein>